<dbReference type="Proteomes" id="UP000005361">
    <property type="component" value="Chromosome"/>
</dbReference>
<dbReference type="HOGENOM" id="CLU_3293876_0_0_9"/>
<protein>
    <submittedName>
        <fullName evidence="1">Uncharacterized protein</fullName>
    </submittedName>
</protein>
<organism evidence="1 2">
    <name type="scientific">Pelosinus fermentans JBW45</name>
    <dbReference type="NCBI Taxonomy" id="1192197"/>
    <lineage>
        <taxon>Bacteria</taxon>
        <taxon>Bacillati</taxon>
        <taxon>Bacillota</taxon>
        <taxon>Negativicutes</taxon>
        <taxon>Selenomonadales</taxon>
        <taxon>Sporomusaceae</taxon>
        <taxon>Pelosinus</taxon>
    </lineage>
</organism>
<reference evidence="1 2" key="1">
    <citation type="journal article" date="2015" name="Genome Announc.">
        <title>Complete Genome Sequence of Pelosinus fermentans JBW45, a Member of a Remarkably Competitive Group of Negativicutes in the Firmicutes Phylum.</title>
        <authorList>
            <person name="De Leon K.B."/>
            <person name="Utturkar S.M."/>
            <person name="Camilleri L.B."/>
            <person name="Elias D.A."/>
            <person name="Arkin A.P."/>
            <person name="Fields M.W."/>
            <person name="Brown S.D."/>
            <person name="Wall J.D."/>
        </authorList>
    </citation>
    <scope>NUCLEOTIDE SEQUENCE [LARGE SCALE GENOMIC DNA]</scope>
    <source>
        <strain evidence="1 2">JBW45</strain>
    </source>
</reference>
<evidence type="ECO:0000313" key="1">
    <source>
        <dbReference type="EMBL" id="AJQ28223.1"/>
    </source>
</evidence>
<name>I8TXE9_9FIRM</name>
<evidence type="ECO:0000313" key="2">
    <source>
        <dbReference type="Proteomes" id="UP000005361"/>
    </source>
</evidence>
<proteinExistence type="predicted"/>
<sequence length="40" mass="4719">MQKKATTSWWKRGLQEETVWRISIEKLTTRGTIVIIATEK</sequence>
<dbReference type="AlphaFoldDB" id="I8TXE9"/>
<reference evidence="2" key="2">
    <citation type="submission" date="2015-02" db="EMBL/GenBank/DDBJ databases">
        <title>Complete Genome Sequence of Pelosinus fermentans JBW45.</title>
        <authorList>
            <person name="De Leon K.B."/>
            <person name="Utturkar S.M."/>
            <person name="Camilleri L.B."/>
            <person name="Arkin A.P."/>
            <person name="Fields M.W."/>
            <person name="Brown S.D."/>
            <person name="Wall J.D."/>
        </authorList>
    </citation>
    <scope>NUCLEOTIDE SEQUENCE [LARGE SCALE GENOMIC DNA]</scope>
    <source>
        <strain evidence="2">JBW45</strain>
    </source>
</reference>
<dbReference type="EMBL" id="CP010978">
    <property type="protein sequence ID" value="AJQ28223.1"/>
    <property type="molecule type" value="Genomic_DNA"/>
</dbReference>
<accession>I8TXE9</accession>
<dbReference type="KEGG" id="pft:JBW_02880"/>
<gene>
    <name evidence="1" type="ORF">JBW_02880</name>
</gene>